<evidence type="ECO:0000313" key="2">
    <source>
        <dbReference type="Proteomes" id="UP000247409"/>
    </source>
</evidence>
<reference evidence="1 2" key="1">
    <citation type="journal article" date="2018" name="Mol. Biol. Evol.">
        <title>Analysis of the draft genome of the red seaweed Gracilariopsis chorda provides insights into genome size evolution in Rhodophyta.</title>
        <authorList>
            <person name="Lee J."/>
            <person name="Yang E.C."/>
            <person name="Graf L."/>
            <person name="Yang J.H."/>
            <person name="Qiu H."/>
            <person name="Zel Zion U."/>
            <person name="Chan C.X."/>
            <person name="Stephens T.G."/>
            <person name="Weber A.P.M."/>
            <person name="Boo G.H."/>
            <person name="Boo S.M."/>
            <person name="Kim K.M."/>
            <person name="Shin Y."/>
            <person name="Jung M."/>
            <person name="Lee S.J."/>
            <person name="Yim H.S."/>
            <person name="Lee J.H."/>
            <person name="Bhattacharya D."/>
            <person name="Yoon H.S."/>
        </authorList>
    </citation>
    <scope>NUCLEOTIDE SEQUENCE [LARGE SCALE GENOMIC DNA]</scope>
    <source>
        <strain evidence="1 2">SKKU-2015</strain>
        <tissue evidence="1">Whole body</tissue>
    </source>
</reference>
<gene>
    <name evidence="1" type="ORF">BWQ96_03338</name>
</gene>
<accession>A0A2V3IXI0</accession>
<sequence length="72" mass="7482">MRVMVMQTCGAVVSGTRSLAPHNCSSSALKAKVTSHGVVPDILEACEDLPTGMPIVHVDTSYAKLAPKSGTQ</sequence>
<name>A0A2V3IXI0_9FLOR</name>
<dbReference type="Proteomes" id="UP000247409">
    <property type="component" value="Unassembled WGS sequence"/>
</dbReference>
<comment type="caution">
    <text evidence="1">The sequence shown here is derived from an EMBL/GenBank/DDBJ whole genome shotgun (WGS) entry which is preliminary data.</text>
</comment>
<dbReference type="EMBL" id="NBIV01000032">
    <property type="protein sequence ID" value="PXF46809.1"/>
    <property type="molecule type" value="Genomic_DNA"/>
</dbReference>
<dbReference type="AlphaFoldDB" id="A0A2V3IXI0"/>
<organism evidence="1 2">
    <name type="scientific">Gracilariopsis chorda</name>
    <dbReference type="NCBI Taxonomy" id="448386"/>
    <lineage>
        <taxon>Eukaryota</taxon>
        <taxon>Rhodophyta</taxon>
        <taxon>Florideophyceae</taxon>
        <taxon>Rhodymeniophycidae</taxon>
        <taxon>Gracilariales</taxon>
        <taxon>Gracilariaceae</taxon>
        <taxon>Gracilariopsis</taxon>
    </lineage>
</organism>
<protein>
    <submittedName>
        <fullName evidence="1">Uncharacterized protein</fullName>
    </submittedName>
</protein>
<evidence type="ECO:0000313" key="1">
    <source>
        <dbReference type="EMBL" id="PXF46809.1"/>
    </source>
</evidence>
<keyword evidence="2" id="KW-1185">Reference proteome</keyword>
<proteinExistence type="predicted"/>